<reference evidence="2 3" key="1">
    <citation type="journal article" date="2022" name="Syst. Appl. Microbiol.">
        <title>Natronocalculus amylovorans gen. nov., sp. nov., and Natranaeroarchaeum aerophilus sp. nov., dominant culturable amylolytic natronoarchaea from hypersaline soda lakes in southwestern Siberia.</title>
        <authorList>
            <person name="Sorokin D.Y."/>
            <person name="Elcheninov A.G."/>
            <person name="Khizhniak T.V."/>
            <person name="Koenen M."/>
            <person name="Bale N.J."/>
            <person name="Damste J.S.S."/>
            <person name="Kublanov I.V."/>
        </authorList>
    </citation>
    <scope>NUCLEOTIDE SEQUENCE [LARGE SCALE GENOMIC DNA]</scope>
    <source>
        <strain evidence="2 3">AArc-St1-1</strain>
    </source>
</reference>
<dbReference type="AlphaFoldDB" id="A0AAE3FQ94"/>
<dbReference type="Proteomes" id="UP001202674">
    <property type="component" value="Unassembled WGS sequence"/>
</dbReference>
<organism evidence="2 3">
    <name type="scientific">Natranaeroarchaeum aerophilus</name>
    <dbReference type="NCBI Taxonomy" id="2917711"/>
    <lineage>
        <taxon>Archaea</taxon>
        <taxon>Methanobacteriati</taxon>
        <taxon>Methanobacteriota</taxon>
        <taxon>Stenosarchaea group</taxon>
        <taxon>Halobacteria</taxon>
        <taxon>Halobacteriales</taxon>
        <taxon>Natronoarchaeaceae</taxon>
        <taxon>Natranaeroarchaeum</taxon>
    </lineage>
</organism>
<dbReference type="RefSeq" id="WP_250594991.1">
    <property type="nucleotide sequence ID" value="NZ_JAKRVY010000002.1"/>
</dbReference>
<comment type="caution">
    <text evidence="2">The sequence shown here is derived from an EMBL/GenBank/DDBJ whole genome shotgun (WGS) entry which is preliminary data.</text>
</comment>
<sequence>MWLLTRVRRRLSSPHGADPASRSASAERSFEMETDDFVVIPVREECDDR</sequence>
<feature type="region of interest" description="Disordered" evidence="1">
    <location>
        <begin position="10"/>
        <end position="30"/>
    </location>
</feature>
<proteinExistence type="predicted"/>
<evidence type="ECO:0000256" key="1">
    <source>
        <dbReference type="SAM" id="MobiDB-lite"/>
    </source>
</evidence>
<evidence type="ECO:0000313" key="3">
    <source>
        <dbReference type="Proteomes" id="UP001202674"/>
    </source>
</evidence>
<evidence type="ECO:0000313" key="2">
    <source>
        <dbReference type="EMBL" id="MCL9812883.1"/>
    </source>
</evidence>
<gene>
    <name evidence="2" type="ORF">AArcSt11_04355</name>
</gene>
<protein>
    <submittedName>
        <fullName evidence="2">Uncharacterized protein</fullName>
    </submittedName>
</protein>
<dbReference type="EMBL" id="JAKRVY010000002">
    <property type="protein sequence ID" value="MCL9812883.1"/>
    <property type="molecule type" value="Genomic_DNA"/>
</dbReference>
<accession>A0AAE3FQ94</accession>
<keyword evidence="3" id="KW-1185">Reference proteome</keyword>
<name>A0AAE3FQ94_9EURY</name>